<protein>
    <recommendedName>
        <fullName evidence="5">Small-subunit processome Utp12 domain-containing protein</fullName>
    </recommendedName>
</protein>
<evidence type="ECO:0000313" key="6">
    <source>
        <dbReference type="EMBL" id="KAA8904111.1"/>
    </source>
</evidence>
<dbReference type="PANTHER" id="PTHR44267:SF1">
    <property type="entry name" value="WD REPEAT-CONTAINING PROTEIN 43"/>
    <property type="match status" value="1"/>
</dbReference>
<keyword evidence="2" id="KW-0539">Nucleus</keyword>
<evidence type="ECO:0000256" key="3">
    <source>
        <dbReference type="ARBA" id="ARBA00038335"/>
    </source>
</evidence>
<feature type="compositionally biased region" description="Acidic residues" evidence="4">
    <location>
        <begin position="481"/>
        <end position="493"/>
    </location>
</feature>
<feature type="region of interest" description="Disordered" evidence="4">
    <location>
        <begin position="62"/>
        <end position="83"/>
    </location>
</feature>
<accession>A0A642URW8</accession>
<feature type="domain" description="Small-subunit processome Utp12" evidence="5">
    <location>
        <begin position="379"/>
        <end position="474"/>
    </location>
</feature>
<dbReference type="GO" id="GO:0000462">
    <property type="term" value="P:maturation of SSU-rRNA from tricistronic rRNA transcript (SSU-rRNA, 5.8S rRNA, LSU-rRNA)"/>
    <property type="evidence" value="ECO:0007669"/>
    <property type="project" value="TreeGrafter"/>
</dbReference>
<evidence type="ECO:0000256" key="2">
    <source>
        <dbReference type="ARBA" id="ARBA00023242"/>
    </source>
</evidence>
<comment type="similarity">
    <text evidence="3">Belongs to the UTP5 family.</text>
</comment>
<dbReference type="Proteomes" id="UP000449547">
    <property type="component" value="Unassembled WGS sequence"/>
</dbReference>
<dbReference type="GeneID" id="54780714"/>
<dbReference type="VEuPathDB" id="FungiDB:DIURU_002063"/>
<comment type="caution">
    <text evidence="6">The sequence shown here is derived from an EMBL/GenBank/DDBJ whole genome shotgun (WGS) entry which is preliminary data.</text>
</comment>
<feature type="region of interest" description="Disordered" evidence="4">
    <location>
        <begin position="478"/>
        <end position="510"/>
    </location>
</feature>
<feature type="region of interest" description="Disordered" evidence="4">
    <location>
        <begin position="317"/>
        <end position="342"/>
    </location>
</feature>
<proteinExistence type="inferred from homology"/>
<gene>
    <name evidence="6" type="ORF">DIURU_002063</name>
</gene>
<evidence type="ECO:0000313" key="7">
    <source>
        <dbReference type="Proteomes" id="UP000449547"/>
    </source>
</evidence>
<sequence>MAGVTCYVYNDVYANVIAKAGRNEVQLGSVSAEGHLEPPQHRYELAGDEAVIDSVWVPLQPAAPSNKKRKQGSSSPSSSSNTSPMLWCVLSSGQSRVFSPSPIDIDTPKFTAIARGINSVWGATDSKLVEYTLSGPTGLTINSEPANLLKELAVNAPKKSSKPTPQSFCAIADDSVGIYKTTRKTANPTFSLDFAPTSVAQSARISTIVFANSDRVQARDIETLNHATYNVSGLSDITSLTTVNKAGYDYLFVCGTGGVSGYRLDFIDSATNERPQWRWSTETPVSQVYHHATGLKAVVYQGIDPVSVDLEWDDEKPGKYIVDTPTPQPQPEDKRSSSLLELPETNGSVVDGAEITPERLHQRLVAALDEDSTQSVAICASCADDTVIKETVKRFRPVPAPLFEAVAEEVASDPSSSSSSLSTWLKWLLLLHGGALAKNPLVVPTLQRLQSGLDEGMKVLSHLLALQGRLQLLNCQGQLREEEEDDDEDEDEVPAPQPVADIEYANGEAE</sequence>
<keyword evidence="7" id="KW-1185">Reference proteome</keyword>
<dbReference type="AlphaFoldDB" id="A0A642URW8"/>
<dbReference type="EMBL" id="SWFT01000064">
    <property type="protein sequence ID" value="KAA8904111.1"/>
    <property type="molecule type" value="Genomic_DNA"/>
</dbReference>
<feature type="compositionally biased region" description="Low complexity" evidence="4">
    <location>
        <begin position="73"/>
        <end position="83"/>
    </location>
</feature>
<reference evidence="6 7" key="1">
    <citation type="submission" date="2019-07" db="EMBL/GenBank/DDBJ databases">
        <title>Genome assembly of two rare yeast pathogens: Diutina rugosa and Trichomonascus ciferrii.</title>
        <authorList>
            <person name="Mixao V."/>
            <person name="Saus E."/>
            <person name="Hansen A."/>
            <person name="Lass-Flor C."/>
            <person name="Gabaldon T."/>
        </authorList>
    </citation>
    <scope>NUCLEOTIDE SEQUENCE [LARGE SCALE GENOMIC DNA]</scope>
    <source>
        <strain evidence="6 7">CBS 613</strain>
    </source>
</reference>
<dbReference type="InterPro" id="IPR007148">
    <property type="entry name" value="SSU_processome_Utp12"/>
</dbReference>
<dbReference type="PANTHER" id="PTHR44267">
    <property type="entry name" value="WD REPEAT-CONTAINING PROTEIN 43"/>
    <property type="match status" value="1"/>
</dbReference>
<name>A0A642URW8_DIURU</name>
<dbReference type="GO" id="GO:0005730">
    <property type="term" value="C:nucleolus"/>
    <property type="evidence" value="ECO:0007669"/>
    <property type="project" value="TreeGrafter"/>
</dbReference>
<comment type="subcellular location">
    <subcellularLocation>
        <location evidence="1">Nucleus</location>
    </subcellularLocation>
</comment>
<dbReference type="InterPro" id="IPR052414">
    <property type="entry name" value="U3_snoRNA-assoc_WDR"/>
</dbReference>
<evidence type="ECO:0000259" key="5">
    <source>
        <dbReference type="Pfam" id="PF04003"/>
    </source>
</evidence>
<evidence type="ECO:0000256" key="1">
    <source>
        <dbReference type="ARBA" id="ARBA00004123"/>
    </source>
</evidence>
<organism evidence="6 7">
    <name type="scientific">Diutina rugosa</name>
    <name type="common">Yeast</name>
    <name type="synonym">Candida rugosa</name>
    <dbReference type="NCBI Taxonomy" id="5481"/>
    <lineage>
        <taxon>Eukaryota</taxon>
        <taxon>Fungi</taxon>
        <taxon>Dikarya</taxon>
        <taxon>Ascomycota</taxon>
        <taxon>Saccharomycotina</taxon>
        <taxon>Pichiomycetes</taxon>
        <taxon>Debaryomycetaceae</taxon>
        <taxon>Diutina</taxon>
    </lineage>
</organism>
<dbReference type="Pfam" id="PF04003">
    <property type="entry name" value="Utp12"/>
    <property type="match status" value="1"/>
</dbReference>
<evidence type="ECO:0000256" key="4">
    <source>
        <dbReference type="SAM" id="MobiDB-lite"/>
    </source>
</evidence>
<dbReference type="RefSeq" id="XP_034013196.1">
    <property type="nucleotide sequence ID" value="XM_034154674.1"/>
</dbReference>